<evidence type="ECO:0000256" key="1">
    <source>
        <dbReference type="SAM" id="MobiDB-lite"/>
    </source>
</evidence>
<feature type="region of interest" description="Disordered" evidence="1">
    <location>
        <begin position="1"/>
        <end position="29"/>
    </location>
</feature>
<proteinExistence type="predicted"/>
<reference evidence="2" key="1">
    <citation type="submission" date="2022-12" db="EMBL/GenBank/DDBJ databases">
        <authorList>
            <person name="Petersen C."/>
        </authorList>
    </citation>
    <scope>NUCLEOTIDE SEQUENCE</scope>
    <source>
        <strain evidence="2">IBT 29677</strain>
    </source>
</reference>
<evidence type="ECO:0000313" key="3">
    <source>
        <dbReference type="Proteomes" id="UP001147747"/>
    </source>
</evidence>
<reference evidence="2" key="2">
    <citation type="journal article" date="2023" name="IMA Fungus">
        <title>Comparative genomic study of the Penicillium genus elucidates a diverse pangenome and 15 lateral gene transfer events.</title>
        <authorList>
            <person name="Petersen C."/>
            <person name="Sorensen T."/>
            <person name="Nielsen M.R."/>
            <person name="Sondergaard T.E."/>
            <person name="Sorensen J.L."/>
            <person name="Fitzpatrick D.A."/>
            <person name="Frisvad J.C."/>
            <person name="Nielsen K.L."/>
        </authorList>
    </citation>
    <scope>NUCLEOTIDE SEQUENCE</scope>
    <source>
        <strain evidence="2">IBT 29677</strain>
    </source>
</reference>
<name>A0A9W9W8S8_9EURO</name>
<dbReference type="Proteomes" id="UP001147747">
    <property type="component" value="Unassembled WGS sequence"/>
</dbReference>
<gene>
    <name evidence="2" type="ORF">N7509_002277</name>
</gene>
<protein>
    <submittedName>
        <fullName evidence="2">Uncharacterized protein</fullName>
    </submittedName>
</protein>
<dbReference type="AlphaFoldDB" id="A0A9W9W8S8"/>
<evidence type="ECO:0000313" key="2">
    <source>
        <dbReference type="EMBL" id="KAJ5408394.1"/>
    </source>
</evidence>
<sequence length="105" mass="12504">MPETSRKGQKSRRVRRRDDPPPYDPLLPDPDLNIPIHLIESESLRQNMKRELQKLDQGFINLKELRSNKYDHLSFEEYHLLVARMFTEAAYRATKIVETFKEPPI</sequence>
<dbReference type="GeneID" id="81365894"/>
<dbReference type="EMBL" id="JAPZBU010000004">
    <property type="protein sequence ID" value="KAJ5408394.1"/>
    <property type="molecule type" value="Genomic_DNA"/>
</dbReference>
<comment type="caution">
    <text evidence="2">The sequence shown here is derived from an EMBL/GenBank/DDBJ whole genome shotgun (WGS) entry which is preliminary data.</text>
</comment>
<organism evidence="2 3">
    <name type="scientific">Penicillium cosmopolitanum</name>
    <dbReference type="NCBI Taxonomy" id="1131564"/>
    <lineage>
        <taxon>Eukaryota</taxon>
        <taxon>Fungi</taxon>
        <taxon>Dikarya</taxon>
        <taxon>Ascomycota</taxon>
        <taxon>Pezizomycotina</taxon>
        <taxon>Eurotiomycetes</taxon>
        <taxon>Eurotiomycetidae</taxon>
        <taxon>Eurotiales</taxon>
        <taxon>Aspergillaceae</taxon>
        <taxon>Penicillium</taxon>
    </lineage>
</organism>
<keyword evidence="3" id="KW-1185">Reference proteome</keyword>
<accession>A0A9W9W8S8</accession>
<dbReference type="RefSeq" id="XP_056492709.1">
    <property type="nucleotide sequence ID" value="XM_056626914.1"/>
</dbReference>